<name>A0AA40F272_9PEZI</name>
<protein>
    <submittedName>
        <fullName evidence="2">Uncharacterized protein</fullName>
    </submittedName>
</protein>
<feature type="compositionally biased region" description="Basic and acidic residues" evidence="1">
    <location>
        <begin position="244"/>
        <end position="253"/>
    </location>
</feature>
<evidence type="ECO:0000256" key="1">
    <source>
        <dbReference type="SAM" id="MobiDB-lite"/>
    </source>
</evidence>
<comment type="caution">
    <text evidence="2">The sequence shown here is derived from an EMBL/GenBank/DDBJ whole genome shotgun (WGS) entry which is preliminary data.</text>
</comment>
<proteinExistence type="predicted"/>
<dbReference type="AlphaFoldDB" id="A0AA40F272"/>
<gene>
    <name evidence="2" type="ORF">B0T18DRAFT_116713</name>
</gene>
<organism evidence="2 3">
    <name type="scientific">Schizothecium vesticola</name>
    <dbReference type="NCBI Taxonomy" id="314040"/>
    <lineage>
        <taxon>Eukaryota</taxon>
        <taxon>Fungi</taxon>
        <taxon>Dikarya</taxon>
        <taxon>Ascomycota</taxon>
        <taxon>Pezizomycotina</taxon>
        <taxon>Sordariomycetes</taxon>
        <taxon>Sordariomycetidae</taxon>
        <taxon>Sordariales</taxon>
        <taxon>Schizotheciaceae</taxon>
        <taxon>Schizothecium</taxon>
    </lineage>
</organism>
<evidence type="ECO:0000313" key="2">
    <source>
        <dbReference type="EMBL" id="KAK0749855.1"/>
    </source>
</evidence>
<evidence type="ECO:0000313" key="3">
    <source>
        <dbReference type="Proteomes" id="UP001172155"/>
    </source>
</evidence>
<dbReference type="Proteomes" id="UP001172155">
    <property type="component" value="Unassembled WGS sequence"/>
</dbReference>
<dbReference type="EMBL" id="JAUKUD010000003">
    <property type="protein sequence ID" value="KAK0749855.1"/>
    <property type="molecule type" value="Genomic_DNA"/>
</dbReference>
<feature type="compositionally biased region" description="Low complexity" evidence="1">
    <location>
        <begin position="32"/>
        <end position="43"/>
    </location>
</feature>
<feature type="compositionally biased region" description="Low complexity" evidence="1">
    <location>
        <begin position="50"/>
        <end position="60"/>
    </location>
</feature>
<feature type="compositionally biased region" description="Polar residues" evidence="1">
    <location>
        <begin position="260"/>
        <end position="272"/>
    </location>
</feature>
<feature type="compositionally biased region" description="Pro residues" evidence="1">
    <location>
        <begin position="1"/>
        <end position="11"/>
    </location>
</feature>
<reference evidence="2" key="1">
    <citation type="submission" date="2023-06" db="EMBL/GenBank/DDBJ databases">
        <title>Genome-scale phylogeny and comparative genomics of the fungal order Sordariales.</title>
        <authorList>
            <consortium name="Lawrence Berkeley National Laboratory"/>
            <person name="Hensen N."/>
            <person name="Bonometti L."/>
            <person name="Westerberg I."/>
            <person name="Brannstrom I.O."/>
            <person name="Guillou S."/>
            <person name="Cros-Aarteil S."/>
            <person name="Calhoun S."/>
            <person name="Haridas S."/>
            <person name="Kuo A."/>
            <person name="Mondo S."/>
            <person name="Pangilinan J."/>
            <person name="Riley R."/>
            <person name="LaButti K."/>
            <person name="Andreopoulos B."/>
            <person name="Lipzen A."/>
            <person name="Chen C."/>
            <person name="Yanf M."/>
            <person name="Daum C."/>
            <person name="Ng V."/>
            <person name="Clum A."/>
            <person name="Steindorff A."/>
            <person name="Ohm R."/>
            <person name="Martin F."/>
            <person name="Silar P."/>
            <person name="Natvig D."/>
            <person name="Lalanne C."/>
            <person name="Gautier V."/>
            <person name="Ament-velasquez S.L."/>
            <person name="Kruys A."/>
            <person name="Hutchinson M.I."/>
            <person name="Powell A.J."/>
            <person name="Barry K."/>
            <person name="Miller A.N."/>
            <person name="Grigoriev I.V."/>
            <person name="Debuchy R."/>
            <person name="Gladieux P."/>
            <person name="Thoren M.H."/>
            <person name="Johannesson H."/>
        </authorList>
    </citation>
    <scope>NUCLEOTIDE SEQUENCE</scope>
    <source>
        <strain evidence="2">SMH3187-1</strain>
    </source>
</reference>
<keyword evidence="3" id="KW-1185">Reference proteome</keyword>
<accession>A0AA40F272</accession>
<sequence>MVMPPPQPLPLPFRAIPPVASTSSTLHHRTIPTAPSASSFPSAHRPLGPAPRAAHPQRPHNLSVGMSPHCPDRGRVSTGRVGKSKAERSGGRTPSEDRERAFIAASRRSDRSAEARLESAHKASEVHFRRTGRRLKITPQIVENGEQYESDEDDVSKRMKLNRARGSGLTMGIPTAMGHTLTSDEEFRRREEEINAQFAESFPLFRRQSAPAPYAPTFGMAVPSQGGRVYPSPLQVLAAAPPQHAERNARGPEEAMPQPALSSAHASPSNTPYMAFGSPLPQARQPFRSQSVDTTTTSERTPDWLLDSSATPESRGSPFEFLSARADALTDQAMGPIFGMGGVLRDQSPFDQGGANSLHSQPLFPSVSCAPGFTKEQQQPDYTMDDQGPYIQSTQYPFSDQCSFPGDAFAQGTQEQQNDLAELILLEQAAAFDQATQLNQLAAQSANMSSPRIADFDLLAEFTNDEGVLAN</sequence>
<feature type="compositionally biased region" description="Basic and acidic residues" evidence="1">
    <location>
        <begin position="84"/>
        <end position="113"/>
    </location>
</feature>
<feature type="compositionally biased region" description="Polar residues" evidence="1">
    <location>
        <begin position="287"/>
        <end position="299"/>
    </location>
</feature>
<feature type="region of interest" description="Disordered" evidence="1">
    <location>
        <begin position="240"/>
        <end position="317"/>
    </location>
</feature>
<feature type="region of interest" description="Disordered" evidence="1">
    <location>
        <begin position="1"/>
        <end position="113"/>
    </location>
</feature>